<feature type="coiled-coil region" evidence="1">
    <location>
        <begin position="76"/>
        <end position="103"/>
    </location>
</feature>
<dbReference type="EMBL" id="KF483846">
    <property type="protein sequence ID" value="AHC55188.1"/>
    <property type="molecule type" value="Genomic_DNA"/>
</dbReference>
<evidence type="ECO:0000313" key="3">
    <source>
        <dbReference type="Proteomes" id="UP000232615"/>
    </source>
</evidence>
<evidence type="ECO:0000256" key="1">
    <source>
        <dbReference type="SAM" id="Coils"/>
    </source>
</evidence>
<dbReference type="Proteomes" id="UP000232615">
    <property type="component" value="Segment"/>
</dbReference>
<reference evidence="2 3" key="1">
    <citation type="journal article" date="2014" name="Arch. Virol.">
        <title>Complete genome sequence of Tunisvirus, a new member of the proposed family Marseilleviridae.</title>
        <authorList>
            <person name="Aherfi S."/>
            <person name="Boughalmi M."/>
            <person name="Pagnier I."/>
            <person name="Fournous G."/>
            <person name="La Scola B."/>
            <person name="Raoult D."/>
            <person name="Colson P."/>
        </authorList>
    </citation>
    <scope>NUCLEOTIDE SEQUENCE [LARGE SCALE GENOMIC DNA]</scope>
    <source>
        <strain evidence="2 3">U484</strain>
    </source>
</reference>
<evidence type="ECO:0000313" key="2">
    <source>
        <dbReference type="EMBL" id="AHC55188.1"/>
    </source>
</evidence>
<name>V9SE49_9VIRU</name>
<keyword evidence="3" id="KW-1185">Reference proteome</keyword>
<sequence>MDEFGIPEEETLVRREETAIGKLTIFRVPKYGTTVSWFEKYWGGADRLSGTKEALKQDILESAKFRKEQQLLPKKVSLLEKELEEMRETVKLLSEKLLELEYAPSGTKAKEAGEHFERLNKYFTG</sequence>
<protein>
    <submittedName>
        <fullName evidence="2">Uncharacterized protein</fullName>
    </submittedName>
</protein>
<accession>V9SE49</accession>
<gene>
    <name evidence="2" type="ORF">TNS_ORF470</name>
</gene>
<proteinExistence type="predicted"/>
<organism evidence="2 3">
    <name type="scientific">Tunisvirus fontaine2</name>
    <dbReference type="NCBI Taxonomy" id="1421067"/>
    <lineage>
        <taxon>Viruses</taxon>
        <taxon>Varidnaviria</taxon>
        <taxon>Bamfordvirae</taxon>
        <taxon>Nucleocytoviricota</taxon>
        <taxon>Megaviricetes</taxon>
        <taxon>Pimascovirales</taxon>
        <taxon>Pimascovirales incertae sedis</taxon>
        <taxon>Marseilleviridae</taxon>
        <taxon>Losannavirus</taxon>
        <taxon>Losannavirus tunisense</taxon>
    </lineage>
</organism>
<keyword evidence="1" id="KW-0175">Coiled coil</keyword>